<evidence type="ECO:0000256" key="3">
    <source>
        <dbReference type="ARBA" id="ARBA00022475"/>
    </source>
</evidence>
<evidence type="ECO:0000256" key="4">
    <source>
        <dbReference type="ARBA" id="ARBA00022692"/>
    </source>
</evidence>
<keyword evidence="6" id="KW-1133">Transmembrane helix</keyword>
<evidence type="ECO:0000256" key="6">
    <source>
        <dbReference type="ARBA" id="ARBA00022989"/>
    </source>
</evidence>
<dbReference type="GO" id="GO:0016020">
    <property type="term" value="C:membrane"/>
    <property type="evidence" value="ECO:0007669"/>
    <property type="project" value="InterPro"/>
</dbReference>
<gene>
    <name evidence="10" type="ORF">UFOPK2171_00501</name>
</gene>
<keyword evidence="4" id="KW-0812">Transmembrane</keyword>
<evidence type="ECO:0000256" key="8">
    <source>
        <dbReference type="ARBA" id="ARBA00023136"/>
    </source>
</evidence>
<name>A0A6J6KI31_9ZZZZ</name>
<dbReference type="Gene3D" id="1.20.5.3310">
    <property type="match status" value="1"/>
</dbReference>
<reference evidence="10" key="1">
    <citation type="submission" date="2020-05" db="EMBL/GenBank/DDBJ databases">
        <authorList>
            <person name="Chiriac C."/>
            <person name="Salcher M."/>
            <person name="Ghai R."/>
            <person name="Kavagutti S V."/>
        </authorList>
    </citation>
    <scope>NUCLEOTIDE SEQUENCE</scope>
</reference>
<evidence type="ECO:0000256" key="9">
    <source>
        <dbReference type="SAM" id="MobiDB-lite"/>
    </source>
</evidence>
<keyword evidence="7" id="KW-0811">Translocation</keyword>
<dbReference type="Pfam" id="PF02416">
    <property type="entry name" value="TatA_B_E"/>
    <property type="match status" value="1"/>
</dbReference>
<comment type="subcellular location">
    <subcellularLocation>
        <location evidence="1">Membrane</location>
        <topology evidence="1">Single-pass membrane protein</topology>
    </subcellularLocation>
</comment>
<accession>A0A6J6KI31</accession>
<dbReference type="AlphaFoldDB" id="A0A6J6KI31"/>
<evidence type="ECO:0000256" key="1">
    <source>
        <dbReference type="ARBA" id="ARBA00004167"/>
    </source>
</evidence>
<dbReference type="GO" id="GO:0043953">
    <property type="term" value="P:protein transport by the Tat complex"/>
    <property type="evidence" value="ECO:0007669"/>
    <property type="project" value="InterPro"/>
</dbReference>
<dbReference type="InterPro" id="IPR003369">
    <property type="entry name" value="TatA/B/E"/>
</dbReference>
<keyword evidence="3" id="KW-1003">Cell membrane</keyword>
<dbReference type="InterPro" id="IPR018448">
    <property type="entry name" value="TatB"/>
</dbReference>
<proteinExistence type="predicted"/>
<keyword evidence="5" id="KW-0653">Protein transport</keyword>
<organism evidence="10">
    <name type="scientific">freshwater metagenome</name>
    <dbReference type="NCBI Taxonomy" id="449393"/>
    <lineage>
        <taxon>unclassified sequences</taxon>
        <taxon>metagenomes</taxon>
        <taxon>ecological metagenomes</taxon>
    </lineage>
</organism>
<evidence type="ECO:0000256" key="5">
    <source>
        <dbReference type="ARBA" id="ARBA00022927"/>
    </source>
</evidence>
<protein>
    <submittedName>
        <fullName evidence="10">Unannotated protein</fullName>
    </submittedName>
</protein>
<keyword evidence="2" id="KW-0813">Transport</keyword>
<evidence type="ECO:0000313" key="10">
    <source>
        <dbReference type="EMBL" id="CAB4648133.1"/>
    </source>
</evidence>
<evidence type="ECO:0000256" key="7">
    <source>
        <dbReference type="ARBA" id="ARBA00023010"/>
    </source>
</evidence>
<sequence>MNIGWTEFLVIAMIGLIVFGPERLPEMSAQFAKFIKTMRTKAGEATAELTGSVDTKAVTDLAKDLRGLTPRGLTTNAVSSVAGLTGLAGQAKSSPAGSAKVNPVFDPDAT</sequence>
<evidence type="ECO:0000256" key="2">
    <source>
        <dbReference type="ARBA" id="ARBA00022448"/>
    </source>
</evidence>
<dbReference type="EMBL" id="CAEZWD010000046">
    <property type="protein sequence ID" value="CAB4648133.1"/>
    <property type="molecule type" value="Genomic_DNA"/>
</dbReference>
<keyword evidence="8" id="KW-0472">Membrane</keyword>
<dbReference type="GO" id="GO:0008320">
    <property type="term" value="F:protein transmembrane transporter activity"/>
    <property type="evidence" value="ECO:0007669"/>
    <property type="project" value="InterPro"/>
</dbReference>
<dbReference type="NCBIfam" id="TIGR01410">
    <property type="entry name" value="tatB"/>
    <property type="match status" value="1"/>
</dbReference>
<feature type="region of interest" description="Disordered" evidence="9">
    <location>
        <begin position="88"/>
        <end position="110"/>
    </location>
</feature>